<dbReference type="SUPFAM" id="SSF56399">
    <property type="entry name" value="ADP-ribosylation"/>
    <property type="match status" value="1"/>
</dbReference>
<evidence type="ECO:0000256" key="1">
    <source>
        <dbReference type="ARBA" id="ARBA00009558"/>
    </source>
</evidence>
<keyword evidence="2 10" id="KW-0328">Glycosyltransferase</keyword>
<evidence type="ECO:0000256" key="8">
    <source>
        <dbReference type="ARBA" id="ARBA00023157"/>
    </source>
</evidence>
<gene>
    <name evidence="13" type="ORF">FQN60_017869</name>
</gene>
<accession>A0A5J5DGC0</accession>
<dbReference type="AlphaFoldDB" id="A0A5J5DGC0"/>
<feature type="region of interest" description="Disordered" evidence="11">
    <location>
        <begin position="121"/>
        <end position="154"/>
    </location>
</feature>
<evidence type="ECO:0000256" key="9">
    <source>
        <dbReference type="ARBA" id="ARBA00047597"/>
    </source>
</evidence>
<keyword evidence="12" id="KW-0812">Transmembrane</keyword>
<evidence type="ECO:0000313" key="14">
    <source>
        <dbReference type="Proteomes" id="UP000327493"/>
    </source>
</evidence>
<dbReference type="GO" id="GO:0003950">
    <property type="term" value="F:NAD+ poly-ADP-ribosyltransferase activity"/>
    <property type="evidence" value="ECO:0007669"/>
    <property type="project" value="TreeGrafter"/>
</dbReference>
<keyword evidence="12" id="KW-1133">Transmembrane helix</keyword>
<dbReference type="PROSITE" id="PS51996">
    <property type="entry name" value="TR_MART"/>
    <property type="match status" value="1"/>
</dbReference>
<comment type="similarity">
    <text evidence="1 10">Belongs to the Arg-specific ADP-ribosyltransferase family.</text>
</comment>
<evidence type="ECO:0000256" key="7">
    <source>
        <dbReference type="ARBA" id="ARBA00023027"/>
    </source>
</evidence>
<keyword evidence="12" id="KW-0472">Membrane</keyword>
<sequence>MRWLIDNREVSSRRSSSEEGWEFGQIVMGLFCPKNQFNSPKSVLTGMMFLETSSANRRREYSVLGSRLLKAGCMFTSLLQTGRQQLRRSTLLMGVDGEHTNQLLLLHWLVAHLVSKDTTSGITERPRADVRTPVAPDAGVLSAGHSSSVDGKRQEVSDCVDRVVPLKGLSARLSKLPEIVLSNSGVSRFLLWWKMAMMVVLAAVLLSYGVSTGNAMMPSKPGAVAGENSELPLDMAKNSVDDMYDKCKDKMKEKATRYLENEKNKDKKFKEVWDSTEEYVLNNFNEGKTDLLEKYQLVALYYYTSGKNNAYRDFNDKVRTQRPEYKTNFGYHALHFHLTTAIQTLQKERKMNKKCLTGYRRVNLYFSQDVQNKEIRFGAFTSASTEGYLNKNKFGDKSCFEILTCMGADISHYSKFKESEVLIPPYEVFKVVKIKKRTKQKPDLPCEVVYKVESTRSFSNLNCTLVTK</sequence>
<keyword evidence="4" id="KW-0548">Nucleotidyltransferase</keyword>
<dbReference type="EMBL" id="VOFY01000005">
    <property type="protein sequence ID" value="KAA8592414.1"/>
    <property type="molecule type" value="Genomic_DNA"/>
</dbReference>
<dbReference type="GO" id="GO:0106274">
    <property type="term" value="F:NAD+-protein-arginine ADP-ribosyltransferase activity"/>
    <property type="evidence" value="ECO:0007669"/>
    <property type="project" value="UniProtKB-EC"/>
</dbReference>
<proteinExistence type="inferred from homology"/>
<keyword evidence="7 10" id="KW-0520">NAD</keyword>
<dbReference type="Gene3D" id="3.90.176.10">
    <property type="entry name" value="Toxin ADP-ribosyltransferase, Chain A, domain 1"/>
    <property type="match status" value="1"/>
</dbReference>
<keyword evidence="8" id="KW-1015">Disulfide bond</keyword>
<evidence type="ECO:0000313" key="13">
    <source>
        <dbReference type="EMBL" id="KAA8592414.1"/>
    </source>
</evidence>
<reference evidence="13 14" key="1">
    <citation type="submission" date="2019-08" db="EMBL/GenBank/DDBJ databases">
        <title>A chromosome-level genome assembly, high-density linkage maps, and genome scans reveal the genomic architecture of hybrid incompatibilities underlying speciation via character displacement in darters (Percidae: Etheostominae).</title>
        <authorList>
            <person name="Moran R.L."/>
            <person name="Catchen J.M."/>
            <person name="Fuller R.C."/>
        </authorList>
    </citation>
    <scope>NUCLEOTIDE SEQUENCE [LARGE SCALE GENOMIC DNA]</scope>
    <source>
        <strain evidence="13">EspeVRDwgs_2016</strain>
        <tissue evidence="13">Muscle</tissue>
    </source>
</reference>
<name>A0A5J5DGC0_9PERO</name>
<dbReference type="InterPro" id="IPR000768">
    <property type="entry name" value="ART"/>
</dbReference>
<evidence type="ECO:0000256" key="4">
    <source>
        <dbReference type="ARBA" id="ARBA00022695"/>
    </source>
</evidence>
<dbReference type="EC" id="2.4.2.31" evidence="10"/>
<evidence type="ECO:0000256" key="12">
    <source>
        <dbReference type="SAM" id="Phobius"/>
    </source>
</evidence>
<evidence type="ECO:0000256" key="6">
    <source>
        <dbReference type="ARBA" id="ARBA00022857"/>
    </source>
</evidence>
<comment type="caution">
    <text evidence="13">The sequence shown here is derived from an EMBL/GenBank/DDBJ whole genome shotgun (WGS) entry which is preliminary data.</text>
</comment>
<protein>
    <recommendedName>
        <fullName evidence="10">NAD(P)(+)--arginine ADP-ribosyltransferase</fullName>
        <ecNumber evidence="10">2.4.2.31</ecNumber>
    </recommendedName>
    <alternativeName>
        <fullName evidence="10">Mono(ADP-ribosyl)transferase</fullName>
    </alternativeName>
</protein>
<dbReference type="Pfam" id="PF01129">
    <property type="entry name" value="ART"/>
    <property type="match status" value="1"/>
</dbReference>
<organism evidence="13 14">
    <name type="scientific">Etheostoma spectabile</name>
    <name type="common">orangethroat darter</name>
    <dbReference type="NCBI Taxonomy" id="54343"/>
    <lineage>
        <taxon>Eukaryota</taxon>
        <taxon>Metazoa</taxon>
        <taxon>Chordata</taxon>
        <taxon>Craniata</taxon>
        <taxon>Vertebrata</taxon>
        <taxon>Euteleostomi</taxon>
        <taxon>Actinopterygii</taxon>
        <taxon>Neopterygii</taxon>
        <taxon>Teleostei</taxon>
        <taxon>Neoteleostei</taxon>
        <taxon>Acanthomorphata</taxon>
        <taxon>Eupercaria</taxon>
        <taxon>Perciformes</taxon>
        <taxon>Percoidei</taxon>
        <taxon>Percidae</taxon>
        <taxon>Etheostomatinae</taxon>
        <taxon>Etheostoma</taxon>
    </lineage>
</organism>
<dbReference type="PANTHER" id="PTHR10339">
    <property type="entry name" value="ADP-RIBOSYLTRANSFERASE"/>
    <property type="match status" value="1"/>
</dbReference>
<dbReference type="Proteomes" id="UP000327493">
    <property type="component" value="Chromosome 5"/>
</dbReference>
<dbReference type="InterPro" id="IPR050999">
    <property type="entry name" value="ADP-ribosyltransferase_ARG"/>
</dbReference>
<evidence type="ECO:0000256" key="3">
    <source>
        <dbReference type="ARBA" id="ARBA00022679"/>
    </source>
</evidence>
<dbReference type="PANTHER" id="PTHR10339:SF27">
    <property type="entry name" value="NAD(P)(+)--ARGININE ADP-RIBOSYLTRANSFERASE"/>
    <property type="match status" value="1"/>
</dbReference>
<feature type="transmembrane region" description="Helical" evidence="12">
    <location>
        <begin position="191"/>
        <end position="210"/>
    </location>
</feature>
<dbReference type="GO" id="GO:0016779">
    <property type="term" value="F:nucleotidyltransferase activity"/>
    <property type="evidence" value="ECO:0007669"/>
    <property type="project" value="UniProtKB-KW"/>
</dbReference>
<keyword evidence="14" id="KW-1185">Reference proteome</keyword>
<keyword evidence="6 10" id="KW-0521">NADP</keyword>
<dbReference type="PRINTS" id="PR00970">
    <property type="entry name" value="RIBTRNSFRASE"/>
</dbReference>
<evidence type="ECO:0000256" key="2">
    <source>
        <dbReference type="ARBA" id="ARBA00022676"/>
    </source>
</evidence>
<evidence type="ECO:0000256" key="11">
    <source>
        <dbReference type="SAM" id="MobiDB-lite"/>
    </source>
</evidence>
<evidence type="ECO:0000256" key="5">
    <source>
        <dbReference type="ARBA" id="ARBA00022729"/>
    </source>
</evidence>
<dbReference type="FunFam" id="3.90.176.10:FF:000001">
    <property type="entry name" value="NAD(P)(+)--arginine ADP-ribosyltransferase"/>
    <property type="match status" value="1"/>
</dbReference>
<keyword evidence="5" id="KW-0732">Signal</keyword>
<keyword evidence="3 10" id="KW-0808">Transferase</keyword>
<comment type="catalytic activity">
    <reaction evidence="9 10">
        <text>L-arginyl-[protein] + NAD(+) = N(omega)-(ADP-D-ribosyl)-L-arginyl-[protein] + nicotinamide + H(+)</text>
        <dbReference type="Rhea" id="RHEA:19149"/>
        <dbReference type="Rhea" id="RHEA-COMP:10532"/>
        <dbReference type="Rhea" id="RHEA-COMP:15087"/>
        <dbReference type="ChEBI" id="CHEBI:15378"/>
        <dbReference type="ChEBI" id="CHEBI:17154"/>
        <dbReference type="ChEBI" id="CHEBI:29965"/>
        <dbReference type="ChEBI" id="CHEBI:57540"/>
        <dbReference type="ChEBI" id="CHEBI:142554"/>
        <dbReference type="EC" id="2.4.2.31"/>
    </reaction>
</comment>
<evidence type="ECO:0000256" key="10">
    <source>
        <dbReference type="RuleBase" id="RU361228"/>
    </source>
</evidence>